<organism evidence="2 3">
    <name type="scientific">Apodospora peruviana</name>
    <dbReference type="NCBI Taxonomy" id="516989"/>
    <lineage>
        <taxon>Eukaryota</taxon>
        <taxon>Fungi</taxon>
        <taxon>Dikarya</taxon>
        <taxon>Ascomycota</taxon>
        <taxon>Pezizomycotina</taxon>
        <taxon>Sordariomycetes</taxon>
        <taxon>Sordariomycetidae</taxon>
        <taxon>Sordariales</taxon>
        <taxon>Lasiosphaeriaceae</taxon>
        <taxon>Apodospora</taxon>
    </lineage>
</organism>
<dbReference type="PANTHER" id="PTHR38846">
    <property type="entry name" value="C3H1-TYPE DOMAIN-CONTAINING PROTEIN"/>
    <property type="match status" value="1"/>
</dbReference>
<feature type="compositionally biased region" description="Low complexity" evidence="1">
    <location>
        <begin position="36"/>
        <end position="50"/>
    </location>
</feature>
<accession>A0AAE0IPM8</accession>
<proteinExistence type="predicted"/>
<protein>
    <submittedName>
        <fullName evidence="2">Uncharacterized protein</fullName>
    </submittedName>
</protein>
<name>A0AAE0IPM8_9PEZI</name>
<gene>
    <name evidence="2" type="ORF">B0H66DRAFT_9932</name>
</gene>
<comment type="caution">
    <text evidence="2">The sequence shown here is derived from an EMBL/GenBank/DDBJ whole genome shotgun (WGS) entry which is preliminary data.</text>
</comment>
<dbReference type="Proteomes" id="UP001283341">
    <property type="component" value="Unassembled WGS sequence"/>
</dbReference>
<feature type="region of interest" description="Disordered" evidence="1">
    <location>
        <begin position="1"/>
        <end position="59"/>
    </location>
</feature>
<evidence type="ECO:0000313" key="3">
    <source>
        <dbReference type="Proteomes" id="UP001283341"/>
    </source>
</evidence>
<keyword evidence="3" id="KW-1185">Reference proteome</keyword>
<dbReference type="PANTHER" id="PTHR38846:SF1">
    <property type="entry name" value="C3H1-TYPE DOMAIN-CONTAINING PROTEIN"/>
    <property type="match status" value="1"/>
</dbReference>
<dbReference type="EMBL" id="JAUEDM010000001">
    <property type="protein sequence ID" value="KAK3329006.1"/>
    <property type="molecule type" value="Genomic_DNA"/>
</dbReference>
<evidence type="ECO:0000256" key="1">
    <source>
        <dbReference type="SAM" id="MobiDB-lite"/>
    </source>
</evidence>
<evidence type="ECO:0000313" key="2">
    <source>
        <dbReference type="EMBL" id="KAK3329006.1"/>
    </source>
</evidence>
<feature type="compositionally biased region" description="Polar residues" evidence="1">
    <location>
        <begin position="12"/>
        <end position="33"/>
    </location>
</feature>
<sequence>MAKKKKAGNSAEVETTSSPLGVTTTVTISQTPGTKPIGSSSANIPNSSSSRGNDPEALSKKNIDQRFGDYFGENTLENWQRLCVDLGLVGDFSSKTKCRKAIKKINVNIYDFLKAVKEGIFPYHFPNVTELRRYTIKNKKIFPKKKAKEEKGPVRALLKGIFFFPGRHKRVS</sequence>
<reference evidence="2" key="2">
    <citation type="submission" date="2023-06" db="EMBL/GenBank/DDBJ databases">
        <authorList>
            <consortium name="Lawrence Berkeley National Laboratory"/>
            <person name="Haridas S."/>
            <person name="Hensen N."/>
            <person name="Bonometti L."/>
            <person name="Westerberg I."/>
            <person name="Brannstrom I.O."/>
            <person name="Guillou S."/>
            <person name="Cros-Aarteil S."/>
            <person name="Calhoun S."/>
            <person name="Kuo A."/>
            <person name="Mondo S."/>
            <person name="Pangilinan J."/>
            <person name="Riley R."/>
            <person name="Labutti K."/>
            <person name="Andreopoulos B."/>
            <person name="Lipzen A."/>
            <person name="Chen C."/>
            <person name="Yanf M."/>
            <person name="Daum C."/>
            <person name="Ng V."/>
            <person name="Clum A."/>
            <person name="Steindorff A."/>
            <person name="Ohm R."/>
            <person name="Martin F."/>
            <person name="Silar P."/>
            <person name="Natvig D."/>
            <person name="Lalanne C."/>
            <person name="Gautier V."/>
            <person name="Ament-Velasquez S.L."/>
            <person name="Kruys A."/>
            <person name="Hutchinson M.I."/>
            <person name="Powell A.J."/>
            <person name="Barry K."/>
            <person name="Miller A.N."/>
            <person name="Grigoriev I.V."/>
            <person name="Debuchy R."/>
            <person name="Gladieux P."/>
            <person name="Thoren M.H."/>
            <person name="Johannesson H."/>
        </authorList>
    </citation>
    <scope>NUCLEOTIDE SEQUENCE</scope>
    <source>
        <strain evidence="2">CBS 118394</strain>
    </source>
</reference>
<reference evidence="2" key="1">
    <citation type="journal article" date="2023" name="Mol. Phylogenet. Evol.">
        <title>Genome-scale phylogeny and comparative genomics of the fungal order Sordariales.</title>
        <authorList>
            <person name="Hensen N."/>
            <person name="Bonometti L."/>
            <person name="Westerberg I."/>
            <person name="Brannstrom I.O."/>
            <person name="Guillou S."/>
            <person name="Cros-Aarteil S."/>
            <person name="Calhoun S."/>
            <person name="Haridas S."/>
            <person name="Kuo A."/>
            <person name="Mondo S."/>
            <person name="Pangilinan J."/>
            <person name="Riley R."/>
            <person name="LaButti K."/>
            <person name="Andreopoulos B."/>
            <person name="Lipzen A."/>
            <person name="Chen C."/>
            <person name="Yan M."/>
            <person name="Daum C."/>
            <person name="Ng V."/>
            <person name="Clum A."/>
            <person name="Steindorff A."/>
            <person name="Ohm R.A."/>
            <person name="Martin F."/>
            <person name="Silar P."/>
            <person name="Natvig D.O."/>
            <person name="Lalanne C."/>
            <person name="Gautier V."/>
            <person name="Ament-Velasquez S.L."/>
            <person name="Kruys A."/>
            <person name="Hutchinson M.I."/>
            <person name="Powell A.J."/>
            <person name="Barry K."/>
            <person name="Miller A.N."/>
            <person name="Grigoriev I.V."/>
            <person name="Debuchy R."/>
            <person name="Gladieux P."/>
            <person name="Hiltunen Thoren M."/>
            <person name="Johannesson H."/>
        </authorList>
    </citation>
    <scope>NUCLEOTIDE SEQUENCE</scope>
    <source>
        <strain evidence="2">CBS 118394</strain>
    </source>
</reference>
<dbReference type="AlphaFoldDB" id="A0AAE0IPM8"/>